<reference evidence="3" key="1">
    <citation type="submission" date="2023-07" db="EMBL/GenBank/DDBJ databases">
        <title>Whole genome shotgun sequence of Streptomyces spororaveus NBRC 15456.</title>
        <authorList>
            <person name="Komaki H."/>
            <person name="Tamura T."/>
        </authorList>
    </citation>
    <scope>NUCLEOTIDE SEQUENCE [LARGE SCALE GENOMIC DNA]</scope>
    <source>
        <strain evidence="3">NBRC 15456</strain>
    </source>
</reference>
<feature type="domain" description="STAS" evidence="1">
    <location>
        <begin position="2"/>
        <end position="88"/>
    </location>
</feature>
<dbReference type="InterPro" id="IPR036513">
    <property type="entry name" value="STAS_dom_sf"/>
</dbReference>
<comment type="caution">
    <text evidence="2">The sequence shown here is derived from an EMBL/GenBank/DDBJ whole genome shotgun (WGS) entry which is preliminary data.</text>
</comment>
<keyword evidence="3" id="KW-1185">Reference proteome</keyword>
<dbReference type="EMBL" id="BNED01000005">
    <property type="protein sequence ID" value="GHI76201.1"/>
    <property type="molecule type" value="Genomic_DNA"/>
</dbReference>
<dbReference type="Pfam" id="PF01740">
    <property type="entry name" value="STAS"/>
    <property type="match status" value="1"/>
</dbReference>
<dbReference type="CDD" id="cd07043">
    <property type="entry name" value="STAS_anti-anti-sigma_factors"/>
    <property type="match status" value="1"/>
</dbReference>
<dbReference type="RefSeq" id="WP_202198437.1">
    <property type="nucleotide sequence ID" value="NZ_BAAATO010000031.1"/>
</dbReference>
<dbReference type="PROSITE" id="PS50801">
    <property type="entry name" value="STAS"/>
    <property type="match status" value="1"/>
</dbReference>
<proteinExistence type="predicted"/>
<sequence>MITTDVQHCGSSVLVSASGQLDEDAGAVLQQALDGVGVDTRDLMVDLHGVVSMDSAGLLHLLDMHRRAECLGLRVLAVGWQPQPQQLMADVAGIRGPGSATGERYALPGFRKLMEQRAQRARHFADFDIETPIASTAPGE</sequence>
<dbReference type="Gene3D" id="3.30.750.24">
    <property type="entry name" value="STAS domain"/>
    <property type="match status" value="1"/>
</dbReference>
<gene>
    <name evidence="2" type="ORF">Sspor_17620</name>
</gene>
<accession>A0ABQ3T742</accession>
<organism evidence="2 3">
    <name type="scientific">Streptomyces spororaveus</name>
    <dbReference type="NCBI Taxonomy" id="284039"/>
    <lineage>
        <taxon>Bacteria</taxon>
        <taxon>Bacillati</taxon>
        <taxon>Actinomycetota</taxon>
        <taxon>Actinomycetes</taxon>
        <taxon>Kitasatosporales</taxon>
        <taxon>Streptomycetaceae</taxon>
        <taxon>Streptomyces</taxon>
    </lineage>
</organism>
<evidence type="ECO:0000259" key="1">
    <source>
        <dbReference type="PROSITE" id="PS50801"/>
    </source>
</evidence>
<dbReference type="InterPro" id="IPR002645">
    <property type="entry name" value="STAS_dom"/>
</dbReference>
<evidence type="ECO:0000313" key="3">
    <source>
        <dbReference type="Proteomes" id="UP000608522"/>
    </source>
</evidence>
<evidence type="ECO:0000313" key="2">
    <source>
        <dbReference type="EMBL" id="GHI76201.1"/>
    </source>
</evidence>
<dbReference type="Proteomes" id="UP000608522">
    <property type="component" value="Unassembled WGS sequence"/>
</dbReference>
<protein>
    <recommendedName>
        <fullName evidence="1">STAS domain-containing protein</fullName>
    </recommendedName>
</protein>
<dbReference type="SUPFAM" id="SSF52091">
    <property type="entry name" value="SpoIIaa-like"/>
    <property type="match status" value="1"/>
</dbReference>
<name>A0ABQ3T742_9ACTN</name>